<proteinExistence type="predicted"/>
<evidence type="ECO:0000313" key="2">
    <source>
        <dbReference type="EMBL" id="CAE7750202.1"/>
    </source>
</evidence>
<dbReference type="EMBL" id="CAJNIZ010046505">
    <property type="protein sequence ID" value="CAE7750202.1"/>
    <property type="molecule type" value="Genomic_DNA"/>
</dbReference>
<comment type="caution">
    <text evidence="2">The sequence shown here is derived from an EMBL/GenBank/DDBJ whole genome shotgun (WGS) entry which is preliminary data.</text>
</comment>
<dbReference type="AlphaFoldDB" id="A0A812XY07"/>
<keyword evidence="1" id="KW-0732">Signal</keyword>
<dbReference type="PANTHER" id="PTHR37953">
    <property type="entry name" value="UPF0127 PROTEIN MJ1496"/>
    <property type="match status" value="1"/>
</dbReference>
<dbReference type="Pfam" id="PF02643">
    <property type="entry name" value="DUF192"/>
    <property type="match status" value="1"/>
</dbReference>
<dbReference type="PANTHER" id="PTHR37953:SF1">
    <property type="entry name" value="UPF0127 PROTEIN MJ1496"/>
    <property type="match status" value="1"/>
</dbReference>
<keyword evidence="3" id="KW-1185">Reference proteome</keyword>
<feature type="signal peptide" evidence="1">
    <location>
        <begin position="1"/>
        <end position="18"/>
    </location>
</feature>
<protein>
    <recommendedName>
        <fullName evidence="4">DUF192 domain-containing protein</fullName>
    </recommendedName>
</protein>
<gene>
    <name evidence="2" type="ORF">SPIL2461_LOCUS21712</name>
</gene>
<evidence type="ECO:0000256" key="1">
    <source>
        <dbReference type="SAM" id="SignalP"/>
    </source>
</evidence>
<dbReference type="Gene3D" id="2.60.120.1140">
    <property type="entry name" value="Protein of unknown function DUF192"/>
    <property type="match status" value="1"/>
</dbReference>
<feature type="chain" id="PRO_5032656800" description="DUF192 domain-containing protein" evidence="1">
    <location>
        <begin position="19"/>
        <end position="205"/>
    </location>
</feature>
<name>A0A812XY07_SYMPI</name>
<dbReference type="Proteomes" id="UP000649617">
    <property type="component" value="Unassembled WGS sequence"/>
</dbReference>
<organism evidence="2 3">
    <name type="scientific">Symbiodinium pilosum</name>
    <name type="common">Dinoflagellate</name>
    <dbReference type="NCBI Taxonomy" id="2952"/>
    <lineage>
        <taxon>Eukaryota</taxon>
        <taxon>Sar</taxon>
        <taxon>Alveolata</taxon>
        <taxon>Dinophyceae</taxon>
        <taxon>Suessiales</taxon>
        <taxon>Symbiodiniaceae</taxon>
        <taxon>Symbiodinium</taxon>
    </lineage>
</organism>
<dbReference type="InterPro" id="IPR003795">
    <property type="entry name" value="DUF192"/>
</dbReference>
<dbReference type="InterPro" id="IPR038695">
    <property type="entry name" value="Saro_0823-like_sf"/>
</dbReference>
<sequence>MVRRRWSCWLLLLAAANGSPMPERAAAQDASRKLHPHGSNMLQMQTSDPISFREDGLLQFTGSSGSLQVRIEVPRTFSHFMRGLMFRPSLEDGTAMLFQWDQDGPRSFWMENTYMPLDIVYVNSQHKIVSIKQAMPLSTRGVPSELLASSAIEVPQGWCQLHGVRVGDEVGWRTDTPAFIARDAADFGASPAEVEEAIRDGNYRA</sequence>
<evidence type="ECO:0008006" key="4">
    <source>
        <dbReference type="Google" id="ProtNLM"/>
    </source>
</evidence>
<evidence type="ECO:0000313" key="3">
    <source>
        <dbReference type="Proteomes" id="UP000649617"/>
    </source>
</evidence>
<reference evidence="2" key="1">
    <citation type="submission" date="2021-02" db="EMBL/GenBank/DDBJ databases">
        <authorList>
            <person name="Dougan E. K."/>
            <person name="Rhodes N."/>
            <person name="Thang M."/>
            <person name="Chan C."/>
        </authorList>
    </citation>
    <scope>NUCLEOTIDE SEQUENCE</scope>
</reference>
<dbReference type="OrthoDB" id="10264256at2759"/>
<accession>A0A812XY07</accession>